<protein>
    <recommendedName>
        <fullName evidence="1">Protein SirB1 N-terminal domain-containing protein</fullName>
    </recommendedName>
</protein>
<dbReference type="AlphaFoldDB" id="I0Z1S1"/>
<dbReference type="GeneID" id="17042592"/>
<comment type="caution">
    <text evidence="2">The sequence shown here is derived from an EMBL/GenBank/DDBJ whole genome shotgun (WGS) entry which is preliminary data.</text>
</comment>
<sequence length="275" mass="29787">MIRDTEGIILAEAALQVAAEDDAIVSHSSVQLPVQSFLNRISRLANAVNTAYLRPMPAGSSPDDALKLIHRFLFEEQRFGLPAFGRSNIASGQVMDNPGVHENAKYAYLHELLVSRKGTPAVLAILLEEVCQRLLSQGAIDFAVRVDCTSLDRSGPSIFSKLPQAEVIPGLNRAMVTRADGSMLNTCSSDVLVEVLRFLKRAYWPFPWQSTPDNATGGFTSAATIWLDGEDRAELQAIARTAKHRLERGIWTSPGGGAAQHSVASLLQELPVGAL</sequence>
<dbReference type="RefSeq" id="XP_005649134.1">
    <property type="nucleotide sequence ID" value="XM_005649077.1"/>
</dbReference>
<dbReference type="EMBL" id="AGSI01000005">
    <property type="protein sequence ID" value="EIE24590.1"/>
    <property type="molecule type" value="Genomic_DNA"/>
</dbReference>
<name>I0Z1S1_COCSC</name>
<dbReference type="Proteomes" id="UP000007264">
    <property type="component" value="Unassembled WGS sequence"/>
</dbReference>
<organism evidence="2 3">
    <name type="scientific">Coccomyxa subellipsoidea (strain C-169)</name>
    <name type="common">Green microalga</name>
    <dbReference type="NCBI Taxonomy" id="574566"/>
    <lineage>
        <taxon>Eukaryota</taxon>
        <taxon>Viridiplantae</taxon>
        <taxon>Chlorophyta</taxon>
        <taxon>core chlorophytes</taxon>
        <taxon>Trebouxiophyceae</taxon>
        <taxon>Trebouxiophyceae incertae sedis</taxon>
        <taxon>Coccomyxaceae</taxon>
        <taxon>Coccomyxa</taxon>
        <taxon>Coccomyxa subellipsoidea</taxon>
    </lineage>
</organism>
<dbReference type="Pfam" id="PF13369">
    <property type="entry name" value="Transglut_core2"/>
    <property type="match status" value="1"/>
</dbReference>
<gene>
    <name evidence="2" type="ORF">COCSUDRAFT_40948</name>
</gene>
<evidence type="ECO:0000313" key="3">
    <source>
        <dbReference type="Proteomes" id="UP000007264"/>
    </source>
</evidence>
<feature type="domain" description="Protein SirB1 N-terminal" evidence="1">
    <location>
        <begin position="37"/>
        <end position="134"/>
    </location>
</feature>
<dbReference type="PANTHER" id="PTHR31350:SF29">
    <property type="entry name" value="PROTEIN SIRB1 N-TERMINAL DOMAIN-CONTAINING PROTEIN"/>
    <property type="match status" value="1"/>
</dbReference>
<dbReference type="InterPro" id="IPR032698">
    <property type="entry name" value="SirB1_N"/>
</dbReference>
<reference evidence="2 3" key="1">
    <citation type="journal article" date="2012" name="Genome Biol.">
        <title>The genome of the polar eukaryotic microalga coccomyxa subellipsoidea reveals traits of cold adaptation.</title>
        <authorList>
            <person name="Blanc G."/>
            <person name="Agarkova I."/>
            <person name="Grimwood J."/>
            <person name="Kuo A."/>
            <person name="Brueggeman A."/>
            <person name="Dunigan D."/>
            <person name="Gurnon J."/>
            <person name="Ladunga I."/>
            <person name="Lindquist E."/>
            <person name="Lucas S."/>
            <person name="Pangilinan J."/>
            <person name="Proschold T."/>
            <person name="Salamov A."/>
            <person name="Schmutz J."/>
            <person name="Weeks D."/>
            <person name="Yamada T."/>
            <person name="Claverie J.M."/>
            <person name="Grigoriev I."/>
            <person name="Van Etten J."/>
            <person name="Lomsadze A."/>
            <person name="Borodovsky M."/>
        </authorList>
    </citation>
    <scope>NUCLEOTIDE SEQUENCE [LARGE SCALE GENOMIC DNA]</scope>
    <source>
        <strain evidence="2 3">C-169</strain>
    </source>
</reference>
<keyword evidence="3" id="KW-1185">Reference proteome</keyword>
<dbReference type="PANTHER" id="PTHR31350">
    <property type="entry name" value="SI:DKEY-261L7.2"/>
    <property type="match status" value="1"/>
</dbReference>
<accession>I0Z1S1</accession>
<dbReference type="OrthoDB" id="611769at2759"/>
<proteinExistence type="predicted"/>
<evidence type="ECO:0000313" key="2">
    <source>
        <dbReference type="EMBL" id="EIE24590.1"/>
    </source>
</evidence>
<dbReference type="eggNOG" id="ENOG502QTEM">
    <property type="taxonomic scope" value="Eukaryota"/>
</dbReference>
<dbReference type="KEGG" id="csl:COCSUDRAFT_40948"/>
<evidence type="ECO:0000259" key="1">
    <source>
        <dbReference type="Pfam" id="PF13369"/>
    </source>
</evidence>